<sequence>MPLCLLKIGLKRKHTHNTFLVVTVRISFCSVPASLPPQLSNTSFDDLRTSSLLVSGKTLTGVMDMGARLYTDAWSIASRTLKNAQALSAKFPGTKAVECDINSDQAIADLVAQHDLVISLIPYIYHAKVIKAAVQHKKNVVTTSYVSPAMMEYDQAAKDAGVTVMNEIGLDPGIDHLYAVKTIEEVHNEGGKMLGFLSYCGGLPAPENSNNPLGYKFSWSARGVLLALRNTAKYIDGGKSVTVPGPELMSSAKRIETGYPGYSFVGYPNRDSTNYGELYHIPEAQTVLRGTLRYDGFPEFVKALVDLGFLDDSEQAHLASSASDITWKAVVAKAAGSSAKDDATLANDIVAKANLANSPRKDAILEGMRWIGFFSETPVTRRGNLLDTLCATLEEKMQYEQGERDLVFLQHRFEIELKDGTRQVRTSTLVEYGDPNKYTAMAKTVGVPCGIAVQLILDGKITKTGVLAPMSSDINNPIMELLEKENIGMVEAIL</sequence>
<dbReference type="SUPFAM" id="SSF55347">
    <property type="entry name" value="Glyceraldehyde-3-phosphate dehydrogenase-like, C-terminal domain"/>
    <property type="match status" value="1"/>
</dbReference>
<dbReference type="Proteomes" id="UP000612746">
    <property type="component" value="Unassembled WGS sequence"/>
</dbReference>
<evidence type="ECO:0000313" key="6">
    <source>
        <dbReference type="EMBL" id="KAG2187213.1"/>
    </source>
</evidence>
<evidence type="ECO:0000259" key="5">
    <source>
        <dbReference type="Pfam" id="PF16653"/>
    </source>
</evidence>
<evidence type="ECO:0000256" key="3">
    <source>
        <dbReference type="ARBA" id="ARBA00023154"/>
    </source>
</evidence>
<proteinExistence type="predicted"/>
<dbReference type="PANTHER" id="PTHR11133:SF22">
    <property type="entry name" value="ALPHA-AMINOADIPIC SEMIALDEHYDE SYNTHASE, MITOCHONDRIAL"/>
    <property type="match status" value="1"/>
</dbReference>
<organism evidence="6 7">
    <name type="scientific">Umbelopsis vinacea</name>
    <dbReference type="NCBI Taxonomy" id="44442"/>
    <lineage>
        <taxon>Eukaryota</taxon>
        <taxon>Fungi</taxon>
        <taxon>Fungi incertae sedis</taxon>
        <taxon>Mucoromycota</taxon>
        <taxon>Mucoromycotina</taxon>
        <taxon>Umbelopsidomycetes</taxon>
        <taxon>Umbelopsidales</taxon>
        <taxon>Umbelopsidaceae</taxon>
        <taxon>Umbelopsis</taxon>
    </lineage>
</organism>
<dbReference type="GO" id="GO:0019878">
    <property type="term" value="P:lysine biosynthetic process via aminoadipic acid"/>
    <property type="evidence" value="ECO:0007669"/>
    <property type="project" value="TreeGrafter"/>
</dbReference>
<evidence type="ECO:0000259" key="4">
    <source>
        <dbReference type="Pfam" id="PF03435"/>
    </source>
</evidence>
<evidence type="ECO:0000256" key="2">
    <source>
        <dbReference type="ARBA" id="ARBA00023002"/>
    </source>
</evidence>
<dbReference type="Gene3D" id="3.30.360.10">
    <property type="entry name" value="Dihydrodipicolinate Reductase, domain 2"/>
    <property type="match status" value="1"/>
</dbReference>
<name>A0A8H7Q8L6_9FUNG</name>
<keyword evidence="3" id="KW-0028">Amino-acid biosynthesis</keyword>
<keyword evidence="2" id="KW-0560">Oxidoreductase</keyword>
<protein>
    <recommendedName>
        <fullName evidence="8">Saccharopine dehydrogenase</fullName>
    </recommendedName>
</protein>
<gene>
    <name evidence="6" type="ORF">INT44_004885</name>
</gene>
<dbReference type="PANTHER" id="PTHR11133">
    <property type="entry name" value="SACCHAROPINE DEHYDROGENASE"/>
    <property type="match status" value="1"/>
</dbReference>
<feature type="domain" description="Saccharopine dehydrogenase-like C-terminal" evidence="5">
    <location>
        <begin position="169"/>
        <end position="486"/>
    </location>
</feature>
<dbReference type="Gene3D" id="1.10.1870.10">
    <property type="entry name" value="Domain 3, Saccharopine reductase"/>
    <property type="match status" value="1"/>
</dbReference>
<dbReference type="GO" id="GO:0005737">
    <property type="term" value="C:cytoplasm"/>
    <property type="evidence" value="ECO:0007669"/>
    <property type="project" value="TreeGrafter"/>
</dbReference>
<keyword evidence="3" id="KW-0457">Lysine biosynthesis</keyword>
<dbReference type="InterPro" id="IPR032095">
    <property type="entry name" value="Sacchrp_dh-like_C"/>
</dbReference>
<reference evidence="6" key="1">
    <citation type="submission" date="2020-12" db="EMBL/GenBank/DDBJ databases">
        <title>Metabolic potential, ecology and presence of endohyphal bacteria is reflected in genomic diversity of Mucoromycotina.</title>
        <authorList>
            <person name="Muszewska A."/>
            <person name="Okrasinska A."/>
            <person name="Steczkiewicz K."/>
            <person name="Drgas O."/>
            <person name="Orlowska M."/>
            <person name="Perlinska-Lenart U."/>
            <person name="Aleksandrzak-Piekarczyk T."/>
            <person name="Szatraj K."/>
            <person name="Zielenkiewicz U."/>
            <person name="Pilsyk S."/>
            <person name="Malc E."/>
            <person name="Mieczkowski P."/>
            <person name="Kruszewska J.S."/>
            <person name="Biernat P."/>
            <person name="Pawlowska J."/>
        </authorList>
    </citation>
    <scope>NUCLEOTIDE SEQUENCE</scope>
    <source>
        <strain evidence="6">WA0000051536</strain>
    </source>
</reference>
<dbReference type="Gene3D" id="3.40.50.720">
    <property type="entry name" value="NAD(P)-binding Rossmann-like Domain"/>
    <property type="match status" value="1"/>
</dbReference>
<dbReference type="AlphaFoldDB" id="A0A8H7Q8L6"/>
<dbReference type="OrthoDB" id="10059875at2759"/>
<comment type="caution">
    <text evidence="6">The sequence shown here is derived from an EMBL/GenBank/DDBJ whole genome shotgun (WGS) entry which is preliminary data.</text>
</comment>
<keyword evidence="7" id="KW-1185">Reference proteome</keyword>
<dbReference type="EMBL" id="JAEPRA010000003">
    <property type="protein sequence ID" value="KAG2187213.1"/>
    <property type="molecule type" value="Genomic_DNA"/>
</dbReference>
<dbReference type="InterPro" id="IPR005097">
    <property type="entry name" value="Sacchrp_dh_NADP-bd"/>
</dbReference>
<evidence type="ECO:0000256" key="1">
    <source>
        <dbReference type="ARBA" id="ARBA00022857"/>
    </source>
</evidence>
<evidence type="ECO:0008006" key="8">
    <source>
        <dbReference type="Google" id="ProtNLM"/>
    </source>
</evidence>
<dbReference type="FunFam" id="1.10.1870.10:FF:000002">
    <property type="entry name" value="Saccharopine dehydrogenase Lys9"/>
    <property type="match status" value="1"/>
</dbReference>
<dbReference type="Pfam" id="PF03435">
    <property type="entry name" value="Sacchrp_dh_NADP"/>
    <property type="match status" value="1"/>
</dbReference>
<dbReference type="SUPFAM" id="SSF51735">
    <property type="entry name" value="NAD(P)-binding Rossmann-fold domains"/>
    <property type="match status" value="1"/>
</dbReference>
<dbReference type="FunFam" id="3.30.360.10:FF:000008">
    <property type="entry name" value="Alpha-aminoadipic semialdehyde synthase, mitochondrial"/>
    <property type="match status" value="1"/>
</dbReference>
<dbReference type="Pfam" id="PF16653">
    <property type="entry name" value="Sacchrp_dh_C"/>
    <property type="match status" value="1"/>
</dbReference>
<dbReference type="GO" id="GO:0004753">
    <property type="term" value="F:saccharopine dehydrogenase activity"/>
    <property type="evidence" value="ECO:0007669"/>
    <property type="project" value="TreeGrafter"/>
</dbReference>
<keyword evidence="1" id="KW-0521">NADP</keyword>
<dbReference type="InterPro" id="IPR036291">
    <property type="entry name" value="NAD(P)-bd_dom_sf"/>
</dbReference>
<dbReference type="InterPro" id="IPR051168">
    <property type="entry name" value="AASS"/>
</dbReference>
<accession>A0A8H7Q8L6</accession>
<evidence type="ECO:0000313" key="7">
    <source>
        <dbReference type="Proteomes" id="UP000612746"/>
    </source>
</evidence>
<feature type="domain" description="Saccharopine dehydrogenase NADP binding" evidence="4">
    <location>
        <begin position="73"/>
        <end position="165"/>
    </location>
</feature>